<feature type="transmembrane region" description="Helical" evidence="12">
    <location>
        <begin position="47"/>
        <end position="69"/>
    </location>
</feature>
<evidence type="ECO:0000313" key="14">
    <source>
        <dbReference type="EMBL" id="AXX98757.1"/>
    </source>
</evidence>
<keyword evidence="4 12" id="KW-0812">Transmembrane</keyword>
<feature type="transmembrane region" description="Helical" evidence="12">
    <location>
        <begin position="21"/>
        <end position="41"/>
    </location>
</feature>
<dbReference type="EMBL" id="CP032125">
    <property type="protein sequence ID" value="AXX98757.1"/>
    <property type="molecule type" value="Genomic_DNA"/>
</dbReference>
<dbReference type="PRINTS" id="PR00169">
    <property type="entry name" value="KCHANNEL"/>
</dbReference>
<keyword evidence="15" id="KW-1185">Reference proteome</keyword>
<dbReference type="Pfam" id="PF00520">
    <property type="entry name" value="Ion_trans"/>
    <property type="match status" value="1"/>
</dbReference>
<feature type="transmembrane region" description="Helical" evidence="12">
    <location>
        <begin position="204"/>
        <end position="228"/>
    </location>
</feature>
<keyword evidence="2" id="KW-0813">Transport</keyword>
<dbReference type="InterPro" id="IPR005821">
    <property type="entry name" value="Ion_trans_dom"/>
</dbReference>
<feature type="region of interest" description="Disordered" evidence="11">
    <location>
        <begin position="234"/>
        <end position="256"/>
    </location>
</feature>
<dbReference type="Proteomes" id="UP000261704">
    <property type="component" value="Chromosome"/>
</dbReference>
<gene>
    <name evidence="14" type="ORF">BAR1_12995</name>
</gene>
<evidence type="ECO:0000256" key="10">
    <source>
        <dbReference type="ARBA" id="ARBA00023303"/>
    </source>
</evidence>
<evidence type="ECO:0000256" key="7">
    <source>
        <dbReference type="ARBA" id="ARBA00022989"/>
    </source>
</evidence>
<dbReference type="GO" id="GO:0005249">
    <property type="term" value="F:voltage-gated potassium channel activity"/>
    <property type="evidence" value="ECO:0007669"/>
    <property type="project" value="InterPro"/>
</dbReference>
<protein>
    <submittedName>
        <fullName evidence="14">Ion transporter</fullName>
    </submittedName>
</protein>
<evidence type="ECO:0000256" key="3">
    <source>
        <dbReference type="ARBA" id="ARBA00022538"/>
    </source>
</evidence>
<proteinExistence type="predicted"/>
<keyword evidence="7 12" id="KW-1133">Transmembrane helix</keyword>
<evidence type="ECO:0000256" key="2">
    <source>
        <dbReference type="ARBA" id="ARBA00022448"/>
    </source>
</evidence>
<keyword evidence="10" id="KW-0407">Ion channel</keyword>
<feature type="transmembrane region" description="Helical" evidence="12">
    <location>
        <begin position="175"/>
        <end position="192"/>
    </location>
</feature>
<evidence type="ECO:0000313" key="15">
    <source>
        <dbReference type="Proteomes" id="UP000261704"/>
    </source>
</evidence>
<keyword evidence="3" id="KW-0633">Potassium transport</keyword>
<evidence type="ECO:0000256" key="1">
    <source>
        <dbReference type="ARBA" id="ARBA00004141"/>
    </source>
</evidence>
<dbReference type="GO" id="GO:0001508">
    <property type="term" value="P:action potential"/>
    <property type="evidence" value="ECO:0007669"/>
    <property type="project" value="TreeGrafter"/>
</dbReference>
<evidence type="ECO:0000256" key="12">
    <source>
        <dbReference type="SAM" id="Phobius"/>
    </source>
</evidence>
<dbReference type="PANTHER" id="PTHR11537:SF254">
    <property type="entry name" value="POTASSIUM VOLTAGE-GATED CHANNEL PROTEIN SHAB"/>
    <property type="match status" value="1"/>
</dbReference>
<evidence type="ECO:0000256" key="9">
    <source>
        <dbReference type="ARBA" id="ARBA00023136"/>
    </source>
</evidence>
<comment type="subcellular location">
    <subcellularLocation>
        <location evidence="1">Membrane</location>
        <topology evidence="1">Multi-pass membrane protein</topology>
    </subcellularLocation>
</comment>
<dbReference type="OrthoDB" id="9799090at2"/>
<evidence type="ECO:0000256" key="11">
    <source>
        <dbReference type="SAM" id="MobiDB-lite"/>
    </source>
</evidence>
<evidence type="ECO:0000256" key="5">
    <source>
        <dbReference type="ARBA" id="ARBA00022826"/>
    </source>
</evidence>
<name>A0A347UIS9_9RHOB</name>
<dbReference type="Gene3D" id="1.10.287.70">
    <property type="match status" value="1"/>
</dbReference>
<evidence type="ECO:0000256" key="8">
    <source>
        <dbReference type="ARBA" id="ARBA00023065"/>
    </source>
</evidence>
<feature type="transmembrane region" description="Helical" evidence="12">
    <location>
        <begin position="142"/>
        <end position="163"/>
    </location>
</feature>
<keyword evidence="6" id="KW-0630">Potassium</keyword>
<keyword evidence="5" id="KW-0631">Potassium channel</keyword>
<dbReference type="SUPFAM" id="SSF81324">
    <property type="entry name" value="Voltage-gated potassium channels"/>
    <property type="match status" value="1"/>
</dbReference>
<dbReference type="KEGG" id="pamo:BAR1_12995"/>
<evidence type="ECO:0000256" key="6">
    <source>
        <dbReference type="ARBA" id="ARBA00022958"/>
    </source>
</evidence>
<dbReference type="InterPro" id="IPR028325">
    <property type="entry name" value="VG_K_chnl"/>
</dbReference>
<dbReference type="PANTHER" id="PTHR11537">
    <property type="entry name" value="VOLTAGE-GATED POTASSIUM CHANNEL"/>
    <property type="match status" value="1"/>
</dbReference>
<dbReference type="RefSeq" id="WP_118943411.1">
    <property type="nucleotide sequence ID" value="NZ_CP032125.1"/>
</dbReference>
<organism evidence="14 15">
    <name type="scientific">Profundibacter amoris</name>
    <dbReference type="NCBI Taxonomy" id="2171755"/>
    <lineage>
        <taxon>Bacteria</taxon>
        <taxon>Pseudomonadati</taxon>
        <taxon>Pseudomonadota</taxon>
        <taxon>Alphaproteobacteria</taxon>
        <taxon>Rhodobacterales</taxon>
        <taxon>Paracoccaceae</taxon>
        <taxon>Profundibacter</taxon>
    </lineage>
</organism>
<evidence type="ECO:0000259" key="13">
    <source>
        <dbReference type="Pfam" id="PF00520"/>
    </source>
</evidence>
<evidence type="ECO:0000256" key="4">
    <source>
        <dbReference type="ARBA" id="ARBA00022692"/>
    </source>
</evidence>
<feature type="domain" description="Ion transport" evidence="13">
    <location>
        <begin position="21"/>
        <end position="227"/>
    </location>
</feature>
<sequence>MTRRDVIEILDGHHGQVGRTVAFILHALILLSALAISLETVDSFPPVIHNALFYFEIFILTVFVTEYVLRVICSAQPLRYIFSFWGIIDLLACLPALLLIQEEWQAIRTLRLIRLVRLFKLFRTSLAFDRLTRAFSDVKGELVIFAIIAGLVLYVSAVGIYLFEHETQPDAFSSIPISLWWAVASLTTVGYGDLVPITTGGRIFTTFVLFIGLGVVAVPAAIVTAALLETQTAPKRVKKKKKKKHTDSAQDTQQGD</sequence>
<feature type="compositionally biased region" description="Basic residues" evidence="11">
    <location>
        <begin position="235"/>
        <end position="245"/>
    </location>
</feature>
<keyword evidence="9 12" id="KW-0472">Membrane</keyword>
<reference evidence="14 15" key="1">
    <citation type="submission" date="2018-09" db="EMBL/GenBank/DDBJ databases">
        <title>Profundibacter amoris BAR1 gen. nov., sp. nov., a new member of the Roseobacter clade isolated at Lokis Castle Vent Field on the Arctic Mid-Oceanic Ridge.</title>
        <authorList>
            <person name="Le Moine Bauer S."/>
            <person name="Sjoeberg A.G."/>
            <person name="L'Haridon S."/>
            <person name="Stokke R."/>
            <person name="Roalkvam I."/>
            <person name="Steen I.H."/>
            <person name="Dahle H."/>
        </authorList>
    </citation>
    <scope>NUCLEOTIDE SEQUENCE [LARGE SCALE GENOMIC DNA]</scope>
    <source>
        <strain evidence="14 15">BAR1</strain>
    </source>
</reference>
<feature type="transmembrane region" description="Helical" evidence="12">
    <location>
        <begin position="81"/>
        <end position="100"/>
    </location>
</feature>
<keyword evidence="8" id="KW-0406">Ion transport</keyword>
<accession>A0A347UIS9</accession>
<dbReference type="GO" id="GO:0008076">
    <property type="term" value="C:voltage-gated potassium channel complex"/>
    <property type="evidence" value="ECO:0007669"/>
    <property type="project" value="InterPro"/>
</dbReference>
<dbReference type="AlphaFoldDB" id="A0A347UIS9"/>